<dbReference type="CDD" id="cd03141">
    <property type="entry name" value="GATase1_Hsp31_like"/>
    <property type="match status" value="1"/>
</dbReference>
<comment type="caution">
    <text evidence="5">The sequence shown here is derived from an EMBL/GenBank/DDBJ whole genome shotgun (WGS) entry which is preliminary data.</text>
</comment>
<keyword evidence="5" id="KW-0378">Hydrolase</keyword>
<keyword evidence="1" id="KW-0346">Stress response</keyword>
<dbReference type="GO" id="GO:0006508">
    <property type="term" value="P:proteolysis"/>
    <property type="evidence" value="ECO:0007669"/>
    <property type="project" value="UniProtKB-KW"/>
</dbReference>
<dbReference type="AlphaFoldDB" id="A0AAE3GK76"/>
<proteinExistence type="inferred from homology"/>
<dbReference type="EMBL" id="JAMTCK010000020">
    <property type="protein sequence ID" value="MCP2169787.1"/>
    <property type="molecule type" value="Genomic_DNA"/>
</dbReference>
<dbReference type="GO" id="GO:0019243">
    <property type="term" value="P:methylglyoxal catabolic process to D-lactate via S-lactoyl-glutathione"/>
    <property type="evidence" value="ECO:0007669"/>
    <property type="project" value="TreeGrafter"/>
</dbReference>
<gene>
    <name evidence="5" type="ORF">LX83_006673</name>
</gene>
<evidence type="ECO:0000256" key="2">
    <source>
        <dbReference type="ARBA" id="ARBA00023239"/>
    </source>
</evidence>
<evidence type="ECO:0000313" key="6">
    <source>
        <dbReference type="Proteomes" id="UP001206128"/>
    </source>
</evidence>
<protein>
    <submittedName>
        <fullName evidence="5">Intracellular protease/amidase</fullName>
    </submittedName>
</protein>
<evidence type="ECO:0000313" key="5">
    <source>
        <dbReference type="EMBL" id="MCP2169787.1"/>
    </source>
</evidence>
<dbReference type="Proteomes" id="UP001206128">
    <property type="component" value="Unassembled WGS sequence"/>
</dbReference>
<reference evidence="5" key="1">
    <citation type="submission" date="2022-06" db="EMBL/GenBank/DDBJ databases">
        <title>Genomic Encyclopedia of Archaeal and Bacterial Type Strains, Phase II (KMG-II): from individual species to whole genera.</title>
        <authorList>
            <person name="Goeker M."/>
        </authorList>
    </citation>
    <scope>NUCLEOTIDE SEQUENCE</scope>
    <source>
        <strain evidence="5">DSM 43935</strain>
    </source>
</reference>
<dbReference type="SUPFAM" id="SSF52317">
    <property type="entry name" value="Class I glutamine amidotransferase-like"/>
    <property type="match status" value="1"/>
</dbReference>
<feature type="domain" description="DJ-1/PfpI" evidence="4">
    <location>
        <begin position="30"/>
        <end position="221"/>
    </location>
</feature>
<comment type="similarity">
    <text evidence="3">Belongs to the peptidase C56 family. HSP31-like subfamily.</text>
</comment>
<accession>A0AAE3GK76</accession>
<keyword evidence="2" id="KW-0456">Lyase</keyword>
<dbReference type="PANTHER" id="PTHR48094:SF11">
    <property type="entry name" value="GLUTATHIONE-INDEPENDENT GLYOXALASE HSP31-RELATED"/>
    <property type="match status" value="1"/>
</dbReference>
<dbReference type="GO" id="GO:0008233">
    <property type="term" value="F:peptidase activity"/>
    <property type="evidence" value="ECO:0007669"/>
    <property type="project" value="UniProtKB-KW"/>
</dbReference>
<organism evidence="5 6">
    <name type="scientific">Goodfellowiella coeruleoviolacea</name>
    <dbReference type="NCBI Taxonomy" id="334858"/>
    <lineage>
        <taxon>Bacteria</taxon>
        <taxon>Bacillati</taxon>
        <taxon>Actinomycetota</taxon>
        <taxon>Actinomycetes</taxon>
        <taxon>Pseudonocardiales</taxon>
        <taxon>Pseudonocardiaceae</taxon>
        <taxon>Goodfellowiella</taxon>
    </lineage>
</organism>
<keyword evidence="5" id="KW-0645">Protease</keyword>
<dbReference type="InterPro" id="IPR002818">
    <property type="entry name" value="DJ-1/PfpI"/>
</dbReference>
<evidence type="ECO:0000259" key="4">
    <source>
        <dbReference type="Pfam" id="PF01965"/>
    </source>
</evidence>
<dbReference type="Gene3D" id="3.40.50.880">
    <property type="match status" value="1"/>
</dbReference>
<evidence type="ECO:0000256" key="3">
    <source>
        <dbReference type="ARBA" id="ARBA00038493"/>
    </source>
</evidence>
<dbReference type="InterPro" id="IPR029062">
    <property type="entry name" value="Class_I_gatase-like"/>
</dbReference>
<dbReference type="RefSeq" id="WP_253779063.1">
    <property type="nucleotide sequence ID" value="NZ_JAMTCK010000020.1"/>
</dbReference>
<dbReference type="PANTHER" id="PTHR48094">
    <property type="entry name" value="PROTEIN/NUCLEIC ACID DEGLYCASE DJ-1-RELATED"/>
    <property type="match status" value="1"/>
</dbReference>
<dbReference type="GO" id="GO:0005737">
    <property type="term" value="C:cytoplasm"/>
    <property type="evidence" value="ECO:0007669"/>
    <property type="project" value="TreeGrafter"/>
</dbReference>
<sequence>MTRTNRVLIVLTSHDQVGDTGDRTGYYVPEAAHPWQVFRAAGFQVDLVSVRGGTPPQDGLDPADPVQRDFLADPGIAAQLADTRRPGDVDPADYAAVFYAGGHGTMWDFPDNPELARLGSEVHAAGGVVAAVCHGPAALVGLTLPDGTPLVRGRQVTGFSNAEEHAVGRAGVVPFLLEDRLTELGGHYRSAPNFQAHVVTDDRLVTGQNPASATGTAEAVVRVLTGPTAAAHAHQG</sequence>
<dbReference type="InterPro" id="IPR050325">
    <property type="entry name" value="Prot/Nucl_acid_deglycase"/>
</dbReference>
<dbReference type="GO" id="GO:0019172">
    <property type="term" value="F:glyoxalase III activity"/>
    <property type="evidence" value="ECO:0007669"/>
    <property type="project" value="TreeGrafter"/>
</dbReference>
<dbReference type="Pfam" id="PF01965">
    <property type="entry name" value="DJ-1_PfpI"/>
    <property type="match status" value="1"/>
</dbReference>
<evidence type="ECO:0000256" key="1">
    <source>
        <dbReference type="ARBA" id="ARBA00023016"/>
    </source>
</evidence>
<name>A0AAE3GK76_9PSEU</name>
<keyword evidence="6" id="KW-1185">Reference proteome</keyword>